<dbReference type="InterPro" id="IPR036047">
    <property type="entry name" value="F-box-like_dom_sf"/>
</dbReference>
<evidence type="ECO:0008006" key="6">
    <source>
        <dbReference type="Google" id="ProtNLM"/>
    </source>
</evidence>
<dbReference type="InterPro" id="IPR056016">
    <property type="entry name" value="DUF7595"/>
</dbReference>
<evidence type="ECO:0000313" key="5">
    <source>
        <dbReference type="Proteomes" id="UP001497457"/>
    </source>
</evidence>
<dbReference type="Proteomes" id="UP001497457">
    <property type="component" value="Unassembled WGS sequence"/>
</dbReference>
<accession>A0ABC9H0X3</accession>
<dbReference type="Pfam" id="PF24523">
    <property type="entry name" value="DUF7595"/>
    <property type="match status" value="1"/>
</dbReference>
<dbReference type="EMBL" id="OZ075111">
    <property type="protein sequence ID" value="CAL4887069.1"/>
    <property type="molecule type" value="Genomic_DNA"/>
</dbReference>
<dbReference type="AlphaFoldDB" id="A0ABC9H0X3"/>
<dbReference type="Proteomes" id="UP001497457">
    <property type="component" value="Chromosome 1b"/>
</dbReference>
<dbReference type="EMBL" id="CAXIPR030001043">
    <property type="protein sequence ID" value="CAM0147913.1"/>
    <property type="molecule type" value="Genomic_DNA"/>
</dbReference>
<dbReference type="PANTHER" id="PTHR35828:SF28">
    <property type="entry name" value="F-BOX DOMAIN CONTAINING PROTEIN"/>
    <property type="match status" value="1"/>
</dbReference>
<keyword evidence="5" id="KW-1185">Reference proteome</keyword>
<dbReference type="InterPro" id="IPR001810">
    <property type="entry name" value="F-box_dom"/>
</dbReference>
<evidence type="ECO:0000313" key="4">
    <source>
        <dbReference type="EMBL" id="CAM0147913.1"/>
    </source>
</evidence>
<evidence type="ECO:0000313" key="3">
    <source>
        <dbReference type="EMBL" id="CAL4887069.1"/>
    </source>
</evidence>
<evidence type="ECO:0000259" key="2">
    <source>
        <dbReference type="Pfam" id="PF24523"/>
    </source>
</evidence>
<organism evidence="4 5">
    <name type="scientific">Urochloa decumbens</name>
    <dbReference type="NCBI Taxonomy" id="240449"/>
    <lineage>
        <taxon>Eukaryota</taxon>
        <taxon>Viridiplantae</taxon>
        <taxon>Streptophyta</taxon>
        <taxon>Embryophyta</taxon>
        <taxon>Tracheophyta</taxon>
        <taxon>Spermatophyta</taxon>
        <taxon>Magnoliopsida</taxon>
        <taxon>Liliopsida</taxon>
        <taxon>Poales</taxon>
        <taxon>Poaceae</taxon>
        <taxon>PACMAD clade</taxon>
        <taxon>Panicoideae</taxon>
        <taxon>Panicodae</taxon>
        <taxon>Paniceae</taxon>
        <taxon>Melinidinae</taxon>
        <taxon>Urochloa</taxon>
    </lineage>
</organism>
<gene>
    <name evidence="4" type="ORF">URODEC1_LOCUS121280</name>
    <name evidence="3" type="ORF">URODEC1_LOCUS1520</name>
</gene>
<feature type="domain" description="DUF7595" evidence="2">
    <location>
        <begin position="118"/>
        <end position="424"/>
    </location>
</feature>
<name>A0ABC9H0X3_9POAL</name>
<reference evidence="4" key="1">
    <citation type="submission" date="2024-10" db="EMBL/GenBank/DDBJ databases">
        <authorList>
            <person name="Ryan C."/>
        </authorList>
    </citation>
    <scope>NUCLEOTIDE SEQUENCE [LARGE SCALE GENOMIC DNA]</scope>
</reference>
<sequence length="424" mass="45805">MGNHIHKAWPMENGIREPPDLPTEILLDIVSRADLVTVIRCAAASKHLRRHITDPSFRRRLHDHHADGFVPALLVGIFFHHIDEARRFVPLPRPSANKLTLSLAPSNGGDGGYFGPYTFRPVASRAGLVVLSRNRVRRDATGTLDELCVGSPVTGRYAYLPPAAVYGYSHVLLAGDEEDGAGTGRSSSSFRLLVLGGAWPHRQTQIFSSRTGRWGPDTEPFASLDDLPNDSVIARYSAVVVLRGVVAHWLCYVGSLSSPPGYGVLSIDAGTGVAAAVEIPRQCLPWRRHKVTEELLLARSAEGRLALLVAECLGIAMWTLSDDGGGGTASWARRLVVDRTGLLGSAKLLYDPLGCVGPVGTQLDWFGEASGTVLFQVSGAGILLLNLHTREISQFSQGVAINRSLWCCPYEMDLASVLAAMKSF</sequence>
<protein>
    <recommendedName>
        <fullName evidence="6">F-box domain-containing protein</fullName>
    </recommendedName>
</protein>
<dbReference type="PANTHER" id="PTHR35828">
    <property type="entry name" value="OS08G0203800 PROTEIN-RELATED"/>
    <property type="match status" value="1"/>
</dbReference>
<dbReference type="Pfam" id="PF12937">
    <property type="entry name" value="F-box-like"/>
    <property type="match status" value="1"/>
</dbReference>
<proteinExistence type="predicted"/>
<dbReference type="Gene3D" id="1.20.1280.50">
    <property type="match status" value="1"/>
</dbReference>
<dbReference type="CDD" id="cd09917">
    <property type="entry name" value="F-box_SF"/>
    <property type="match status" value="1"/>
</dbReference>
<dbReference type="SUPFAM" id="SSF81383">
    <property type="entry name" value="F-box domain"/>
    <property type="match status" value="1"/>
</dbReference>
<feature type="domain" description="F-box" evidence="1">
    <location>
        <begin position="20"/>
        <end position="62"/>
    </location>
</feature>
<evidence type="ECO:0000259" key="1">
    <source>
        <dbReference type="Pfam" id="PF12937"/>
    </source>
</evidence>